<feature type="transmembrane region" description="Helical" evidence="1">
    <location>
        <begin position="98"/>
        <end position="115"/>
    </location>
</feature>
<dbReference type="InterPro" id="IPR029058">
    <property type="entry name" value="AB_hydrolase_fold"/>
</dbReference>
<evidence type="ECO:0000313" key="4">
    <source>
        <dbReference type="Proteomes" id="UP001183222"/>
    </source>
</evidence>
<dbReference type="InterPro" id="IPR000073">
    <property type="entry name" value="AB_hydrolase_1"/>
</dbReference>
<accession>A0ABU2KDF4</accession>
<comment type="caution">
    <text evidence="3">The sequence shown here is derived from an EMBL/GenBank/DDBJ whole genome shotgun (WGS) entry which is preliminary data.</text>
</comment>
<reference evidence="4" key="1">
    <citation type="submission" date="2023-07" db="EMBL/GenBank/DDBJ databases">
        <title>30 novel species of actinomycetes from the DSMZ collection.</title>
        <authorList>
            <person name="Nouioui I."/>
        </authorList>
    </citation>
    <scope>NUCLEOTIDE SEQUENCE [LARGE SCALE GENOMIC DNA]</scope>
    <source>
        <strain evidence="4">DSM 46792</strain>
    </source>
</reference>
<protein>
    <submittedName>
        <fullName evidence="3">Alpha/beta hydrolase</fullName>
    </submittedName>
</protein>
<dbReference type="Proteomes" id="UP001183222">
    <property type="component" value="Unassembled WGS sequence"/>
</dbReference>
<dbReference type="InterPro" id="IPR050266">
    <property type="entry name" value="AB_hydrolase_sf"/>
</dbReference>
<dbReference type="Pfam" id="PF00561">
    <property type="entry name" value="Abhydrolase_1"/>
    <property type="match status" value="1"/>
</dbReference>
<dbReference type="PRINTS" id="PR00111">
    <property type="entry name" value="ABHYDROLASE"/>
</dbReference>
<evidence type="ECO:0000256" key="1">
    <source>
        <dbReference type="SAM" id="Phobius"/>
    </source>
</evidence>
<dbReference type="SUPFAM" id="SSF53474">
    <property type="entry name" value="alpha/beta-Hydrolases"/>
    <property type="match status" value="1"/>
</dbReference>
<dbReference type="Gene3D" id="3.40.50.1820">
    <property type="entry name" value="alpha/beta hydrolase"/>
    <property type="match status" value="1"/>
</dbReference>
<keyword evidence="4" id="KW-1185">Reference proteome</keyword>
<feature type="domain" description="AB hydrolase-1" evidence="2">
    <location>
        <begin position="165"/>
        <end position="375"/>
    </location>
</feature>
<dbReference type="GO" id="GO:0016787">
    <property type="term" value="F:hydrolase activity"/>
    <property type="evidence" value="ECO:0007669"/>
    <property type="project" value="UniProtKB-KW"/>
</dbReference>
<feature type="transmembrane region" description="Helical" evidence="1">
    <location>
        <begin position="23"/>
        <end position="46"/>
    </location>
</feature>
<dbReference type="PANTHER" id="PTHR43798">
    <property type="entry name" value="MONOACYLGLYCEROL LIPASE"/>
    <property type="match status" value="1"/>
</dbReference>
<name>A0ABU2KDF4_9ACTN</name>
<keyword evidence="1" id="KW-0472">Membrane</keyword>
<dbReference type="EMBL" id="JAVREI010000022">
    <property type="protein sequence ID" value="MDT0278227.1"/>
    <property type="molecule type" value="Genomic_DNA"/>
</dbReference>
<dbReference type="RefSeq" id="WP_311347025.1">
    <property type="nucleotide sequence ID" value="NZ_JAVREI010000022.1"/>
</dbReference>
<feature type="transmembrane region" description="Helical" evidence="1">
    <location>
        <begin position="53"/>
        <end position="74"/>
    </location>
</feature>
<keyword evidence="1" id="KW-1133">Transmembrane helix</keyword>
<sequence>MVLVGAEVALYTSYSAHDAHFHWATHVLVALLATALWQSLHLLVAARPARGQLLTVLLFHLWAMWPDLIFRLGVPHFRWMDVLALGHVSAHYMPGGDTTWLVLALTAVGGYAVLLQRWLAARHAEATAGLPPALGIGGAGIIRPQMDPRTRSLAHEHFGTSASDPLVLLHGLGATAATWRPAAQVLAQAGHKVLLPDLLGFGSSMRLGTRFGLADQADAVLRLLQHHGLDRVHLVGHSWGCLVAAAVAERAPEQVSRLTLVEPAVFADPDTARARFARRSWLARATVDDSGLGGLVCGTMCLLRPAFARLAPRLEPDVPEEVAREGVQHSYPAYRDALRSIWEDNPLPALLRSPRHPVHVIVAEQDETVLPGDVLDLELAAGIETTRVEGTHALPFDRPQLTAGLLMSGIAGSERIGPAHSPSALSDDGDG</sequence>
<organism evidence="3 4">
    <name type="scientific">Blastococcus goldschmidtiae</name>
    <dbReference type="NCBI Taxonomy" id="3075546"/>
    <lineage>
        <taxon>Bacteria</taxon>
        <taxon>Bacillati</taxon>
        <taxon>Actinomycetota</taxon>
        <taxon>Actinomycetes</taxon>
        <taxon>Geodermatophilales</taxon>
        <taxon>Geodermatophilaceae</taxon>
        <taxon>Blastococcus</taxon>
    </lineage>
</organism>
<proteinExistence type="predicted"/>
<gene>
    <name evidence="3" type="ORF">RM425_20185</name>
</gene>
<evidence type="ECO:0000259" key="2">
    <source>
        <dbReference type="Pfam" id="PF00561"/>
    </source>
</evidence>
<evidence type="ECO:0000313" key="3">
    <source>
        <dbReference type="EMBL" id="MDT0278227.1"/>
    </source>
</evidence>
<keyword evidence="3" id="KW-0378">Hydrolase</keyword>
<keyword evidence="1" id="KW-0812">Transmembrane</keyword>